<dbReference type="Gene3D" id="1.20.58.1080">
    <property type="match status" value="1"/>
</dbReference>
<evidence type="ECO:0000313" key="8">
    <source>
        <dbReference type="Proteomes" id="UP000076761"/>
    </source>
</evidence>
<dbReference type="InParanoid" id="A0A165MV86"/>
<dbReference type="FunCoup" id="A0A165MV86">
    <property type="interactions" value="337"/>
</dbReference>
<gene>
    <name evidence="7" type="ORF">NEOLEDRAFT_1079215</name>
</gene>
<dbReference type="Proteomes" id="UP000076761">
    <property type="component" value="Unassembled WGS sequence"/>
</dbReference>
<keyword evidence="3" id="KW-0347">Helicase</keyword>
<keyword evidence="1" id="KW-0547">Nucleotide-binding</keyword>
<dbReference type="PROSITE" id="PS51194">
    <property type="entry name" value="HELICASE_CTER"/>
    <property type="match status" value="1"/>
</dbReference>
<keyword evidence="2 7" id="KW-0378">Hydrolase</keyword>
<evidence type="ECO:0000256" key="5">
    <source>
        <dbReference type="SAM" id="MobiDB-lite"/>
    </source>
</evidence>
<dbReference type="Gene3D" id="3.40.50.300">
    <property type="entry name" value="P-loop containing nucleotide triphosphate hydrolases"/>
    <property type="match status" value="2"/>
</dbReference>
<evidence type="ECO:0000256" key="1">
    <source>
        <dbReference type="ARBA" id="ARBA00022741"/>
    </source>
</evidence>
<proteinExistence type="predicted"/>
<name>A0A165MV86_9AGAM</name>
<dbReference type="Pfam" id="PF22527">
    <property type="entry name" value="DEXQc_Suv3"/>
    <property type="match status" value="2"/>
</dbReference>
<dbReference type="PANTHER" id="PTHR12131:SF1">
    <property type="entry name" value="ATP-DEPENDENT RNA HELICASE SUPV3L1, MITOCHONDRIAL-RELATED"/>
    <property type="match status" value="1"/>
</dbReference>
<evidence type="ECO:0000256" key="2">
    <source>
        <dbReference type="ARBA" id="ARBA00022801"/>
    </source>
</evidence>
<dbReference type="GO" id="GO:0005524">
    <property type="term" value="F:ATP binding"/>
    <property type="evidence" value="ECO:0007669"/>
    <property type="project" value="UniProtKB-KW"/>
</dbReference>
<feature type="region of interest" description="Disordered" evidence="5">
    <location>
        <begin position="699"/>
        <end position="739"/>
    </location>
</feature>
<keyword evidence="8" id="KW-1185">Reference proteome</keyword>
<dbReference type="EMBL" id="KV425660">
    <property type="protein sequence ID" value="KZT18826.1"/>
    <property type="molecule type" value="Genomic_DNA"/>
</dbReference>
<reference evidence="7 8" key="1">
    <citation type="journal article" date="2016" name="Mol. Biol. Evol.">
        <title>Comparative Genomics of Early-Diverging Mushroom-Forming Fungi Provides Insights into the Origins of Lignocellulose Decay Capabilities.</title>
        <authorList>
            <person name="Nagy L.G."/>
            <person name="Riley R."/>
            <person name="Tritt A."/>
            <person name="Adam C."/>
            <person name="Daum C."/>
            <person name="Floudas D."/>
            <person name="Sun H."/>
            <person name="Yadav J.S."/>
            <person name="Pangilinan J."/>
            <person name="Larsson K.H."/>
            <person name="Matsuura K."/>
            <person name="Barry K."/>
            <person name="Labutti K."/>
            <person name="Kuo R."/>
            <person name="Ohm R.A."/>
            <person name="Bhattacharya S.S."/>
            <person name="Shirouzu T."/>
            <person name="Yoshinaga Y."/>
            <person name="Martin F.M."/>
            <person name="Grigoriev I.V."/>
            <person name="Hibbett D.S."/>
        </authorList>
    </citation>
    <scope>NUCLEOTIDE SEQUENCE [LARGE SCALE GENOMIC DNA]</scope>
    <source>
        <strain evidence="7 8">HHB14362 ss-1</strain>
    </source>
</reference>
<dbReference type="FunFam" id="3.40.50.300:FF:000957">
    <property type="entry name" value="ATP-dependent RNA helicase SUV3L, mitochondrial"/>
    <property type="match status" value="1"/>
</dbReference>
<dbReference type="Pfam" id="PF12513">
    <property type="entry name" value="SUV3_C"/>
    <property type="match status" value="1"/>
</dbReference>
<dbReference type="InterPro" id="IPR055206">
    <property type="entry name" value="DEXQc_SUV3"/>
</dbReference>
<dbReference type="OrthoDB" id="6692397at2759"/>
<dbReference type="GO" id="GO:0004386">
    <property type="term" value="F:helicase activity"/>
    <property type="evidence" value="ECO:0007669"/>
    <property type="project" value="UniProtKB-KW"/>
</dbReference>
<feature type="domain" description="Helicase C-terminal" evidence="6">
    <location>
        <begin position="359"/>
        <end position="512"/>
    </location>
</feature>
<dbReference type="InterPro" id="IPR027417">
    <property type="entry name" value="P-loop_NTPase"/>
</dbReference>
<dbReference type="AlphaFoldDB" id="A0A165MV86"/>
<dbReference type="GO" id="GO:0016787">
    <property type="term" value="F:hydrolase activity"/>
    <property type="evidence" value="ECO:0007669"/>
    <property type="project" value="UniProtKB-KW"/>
</dbReference>
<dbReference type="SMART" id="SM00490">
    <property type="entry name" value="HELICc"/>
    <property type="match status" value="1"/>
</dbReference>
<evidence type="ECO:0000313" key="7">
    <source>
        <dbReference type="EMBL" id="KZT18826.1"/>
    </source>
</evidence>
<dbReference type="Pfam" id="PF00271">
    <property type="entry name" value="Helicase_C"/>
    <property type="match status" value="1"/>
</dbReference>
<dbReference type="GO" id="GO:0045025">
    <property type="term" value="C:mitochondrial degradosome"/>
    <property type="evidence" value="ECO:0007669"/>
    <property type="project" value="TreeGrafter"/>
</dbReference>
<dbReference type="SUPFAM" id="SSF52540">
    <property type="entry name" value="P-loop containing nucleoside triphosphate hydrolases"/>
    <property type="match status" value="1"/>
</dbReference>
<dbReference type="STRING" id="1314782.A0A165MV86"/>
<dbReference type="CDD" id="cd18805">
    <property type="entry name" value="SF2_C_suv3"/>
    <property type="match status" value="1"/>
</dbReference>
<protein>
    <submittedName>
        <fullName evidence="7">p-loop containing nucleoside triphosphate hydrolase protein</fullName>
    </submittedName>
</protein>
<dbReference type="InterPro" id="IPR001650">
    <property type="entry name" value="Helicase_C-like"/>
</dbReference>
<dbReference type="InterPro" id="IPR022192">
    <property type="entry name" value="SUV3_C"/>
</dbReference>
<dbReference type="Gene3D" id="1.20.272.40">
    <property type="match status" value="1"/>
</dbReference>
<evidence type="ECO:0000256" key="3">
    <source>
        <dbReference type="ARBA" id="ARBA00022806"/>
    </source>
</evidence>
<sequence length="739" mass="81896">MSPVHQGRQHRALDGHLFRPRTYEANERVQAKNIRIDDIPYVLSQYVDRWTTNKTIRFSKFGIPAGECGPLLKHFSQAVNAGKAFKPEDYHMDMINRFAQILSKPSDDDRIDSVLCKVFYTWATKSKGYLLEHRVASESTLNHMENLLNATDYRFPTEWFPGARAMKRKVIMHVGPTNSGKTHNALRALAAARAGCYAGPLRLLAHEIADRLNKGQIVPLGAEVKPNVEADANTNLDVGSAPVVTSSGDGRYARPCNLITGELRIVVEPLAGLLSCTVEMINFYRYYDVAVIDEIQMIADHDRGSAWSYAVLGVRAKELHLCGEESAVPIVEAMLKETGDELIVNRYERLTPLVVADKSLEGDLKKVQPGDCIVAFSRTTILQLKHQVEKTTGLRAAIVYGRLPPEVRSTQAALFNEPSSGYDVLIGSDAIGMGLNLKIKRIIFHTMGKWDGKKVTPLSISQTKQIAGRAGRYGLHGDSNAGGVVTTLLEEDLEILQNTMAKPAPSLPAAYIRSYEQILDNIYEQLPVGTLLSTLNEVERCLAVVCKPYELESVDSSQIQFHLIDTIGNALPIAERLSLVQMPIPSRDTLVSQFARNLTNLIRREGKAELKTLLETTDMFKALVEVLNLVESGKPIPLPQKYLPDLESLDKSLSAYAWLAYRNTVVFPDQEATTILKGKAQLAIDSCLSALSTLKQFPQRKKSSANRGSILPNPRDSRLATSLDDVSSSRRAKIRPEKV</sequence>
<dbReference type="InterPro" id="IPR050699">
    <property type="entry name" value="RNA-DNA_Helicase"/>
</dbReference>
<evidence type="ECO:0000256" key="4">
    <source>
        <dbReference type="ARBA" id="ARBA00022840"/>
    </source>
</evidence>
<keyword evidence="4" id="KW-0067">ATP-binding</keyword>
<dbReference type="PANTHER" id="PTHR12131">
    <property type="entry name" value="ATP-DEPENDENT RNA AND DNA HELICASE"/>
    <property type="match status" value="1"/>
</dbReference>
<organism evidence="7 8">
    <name type="scientific">Neolentinus lepideus HHB14362 ss-1</name>
    <dbReference type="NCBI Taxonomy" id="1314782"/>
    <lineage>
        <taxon>Eukaryota</taxon>
        <taxon>Fungi</taxon>
        <taxon>Dikarya</taxon>
        <taxon>Basidiomycota</taxon>
        <taxon>Agaricomycotina</taxon>
        <taxon>Agaricomycetes</taxon>
        <taxon>Gloeophyllales</taxon>
        <taxon>Gloeophyllaceae</taxon>
        <taxon>Neolentinus</taxon>
    </lineage>
</organism>
<evidence type="ECO:0000259" key="6">
    <source>
        <dbReference type="PROSITE" id="PS51194"/>
    </source>
</evidence>
<accession>A0A165MV86</accession>
<dbReference type="GO" id="GO:0000965">
    <property type="term" value="P:mitochondrial RNA 3'-end processing"/>
    <property type="evidence" value="ECO:0007669"/>
    <property type="project" value="TreeGrafter"/>
</dbReference>